<dbReference type="EC" id="2.7.1.49" evidence="5"/>
<name>A0A6H2GW77_9BACL</name>
<dbReference type="InterPro" id="IPR004399">
    <property type="entry name" value="HMP/HMP-P_kinase_dom"/>
</dbReference>
<dbReference type="SUPFAM" id="SSF53613">
    <property type="entry name" value="Ribokinase-like"/>
    <property type="match status" value="1"/>
</dbReference>
<dbReference type="KEGG" id="palr:HGI30_07455"/>
<comment type="pathway">
    <text evidence="3">Cofactor biosynthesis; thiamine diphosphate biosynthesis; 4-amino-2-methyl-5-diphosphomethylpyrimidine from 5-amino-1-(5-phospho-D-ribosyl)imidazole: step 3/3.</text>
</comment>
<dbReference type="FunFam" id="3.40.1190.20:FF:000003">
    <property type="entry name" value="Phosphomethylpyrimidine kinase ThiD"/>
    <property type="match status" value="1"/>
</dbReference>
<evidence type="ECO:0000256" key="8">
    <source>
        <dbReference type="ARBA" id="ARBA00022679"/>
    </source>
</evidence>
<evidence type="ECO:0000259" key="16">
    <source>
        <dbReference type="Pfam" id="PF08543"/>
    </source>
</evidence>
<comment type="similarity">
    <text evidence="4">Belongs to the ThiD family.</text>
</comment>
<dbReference type="CDD" id="cd01169">
    <property type="entry name" value="HMPP_kinase"/>
    <property type="match status" value="1"/>
</dbReference>
<evidence type="ECO:0000256" key="5">
    <source>
        <dbReference type="ARBA" id="ARBA00012135"/>
    </source>
</evidence>
<evidence type="ECO:0000256" key="13">
    <source>
        <dbReference type="ARBA" id="ARBA00037917"/>
    </source>
</evidence>
<keyword evidence="10 17" id="KW-0418">Kinase</keyword>
<dbReference type="Gene3D" id="3.40.1190.20">
    <property type="match status" value="1"/>
</dbReference>
<comment type="pathway">
    <text evidence="13">Cofactor biosynthesis; thiamine diphosphate biosynthesis; 4-amino-2-methyl-5-diphosphomethylpyrimidine from 5-amino-1-(5-phospho-D-ribosyl)imidazole: step 2/3.</text>
</comment>
<evidence type="ECO:0000256" key="14">
    <source>
        <dbReference type="ARBA" id="ARBA00042102"/>
    </source>
</evidence>
<keyword evidence="8 17" id="KW-0808">Transferase</keyword>
<dbReference type="GO" id="GO:0005524">
    <property type="term" value="F:ATP binding"/>
    <property type="evidence" value="ECO:0007669"/>
    <property type="project" value="UniProtKB-KW"/>
</dbReference>
<dbReference type="NCBIfam" id="TIGR00097">
    <property type="entry name" value="HMP-P_kinase"/>
    <property type="match status" value="1"/>
</dbReference>
<dbReference type="PANTHER" id="PTHR20858:SF17">
    <property type="entry name" value="HYDROXYMETHYLPYRIMIDINE_PHOSPHOMETHYLPYRIMIDINE KINASE THI20-RELATED"/>
    <property type="match status" value="1"/>
</dbReference>
<comment type="catalytic activity">
    <reaction evidence="2">
        <text>4-amino-2-methyl-5-(phosphooxymethyl)pyrimidine + ATP = 4-amino-2-methyl-5-(diphosphooxymethyl)pyrimidine + ADP</text>
        <dbReference type="Rhea" id="RHEA:19893"/>
        <dbReference type="ChEBI" id="CHEBI:30616"/>
        <dbReference type="ChEBI" id="CHEBI:57841"/>
        <dbReference type="ChEBI" id="CHEBI:58354"/>
        <dbReference type="ChEBI" id="CHEBI:456216"/>
        <dbReference type="EC" id="2.7.4.7"/>
    </reaction>
</comment>
<dbReference type="InterPro" id="IPR013749">
    <property type="entry name" value="PM/HMP-P_kinase-1"/>
</dbReference>
<protein>
    <recommendedName>
        <fullName evidence="7">Hydroxymethylpyrimidine/phosphomethylpyrimidine kinase</fullName>
        <ecNumber evidence="5">2.7.1.49</ecNumber>
        <ecNumber evidence="6">2.7.4.7</ecNumber>
    </recommendedName>
    <alternativeName>
        <fullName evidence="14">Hydroxymethylpyrimidine kinase</fullName>
    </alternativeName>
    <alternativeName>
        <fullName evidence="15">Hydroxymethylpyrimidine phosphate kinase</fullName>
    </alternativeName>
</protein>
<dbReference type="EC" id="2.7.4.7" evidence="6"/>
<dbReference type="GO" id="GO:0008972">
    <property type="term" value="F:phosphomethylpyrimidine kinase activity"/>
    <property type="evidence" value="ECO:0007669"/>
    <property type="project" value="UniProtKB-EC"/>
</dbReference>
<evidence type="ECO:0000256" key="11">
    <source>
        <dbReference type="ARBA" id="ARBA00022840"/>
    </source>
</evidence>
<dbReference type="GO" id="GO:0005829">
    <property type="term" value="C:cytosol"/>
    <property type="evidence" value="ECO:0007669"/>
    <property type="project" value="TreeGrafter"/>
</dbReference>
<keyword evidence="9" id="KW-0547">Nucleotide-binding</keyword>
<evidence type="ECO:0000256" key="1">
    <source>
        <dbReference type="ARBA" id="ARBA00000151"/>
    </source>
</evidence>
<accession>A0A6H2GW77</accession>
<keyword evidence="12" id="KW-0784">Thiamine biosynthesis</keyword>
<reference evidence="17 18" key="1">
    <citation type="submission" date="2020-04" db="EMBL/GenBank/DDBJ databases">
        <title>Novel Paenibacillus strain UniB2 isolated from commercial digestive syrup.</title>
        <authorList>
            <person name="Thorat V."/>
            <person name="Kirdat K."/>
            <person name="Tiwarekar B."/>
            <person name="Yadav A."/>
        </authorList>
    </citation>
    <scope>NUCLEOTIDE SEQUENCE [LARGE SCALE GENOMIC DNA]</scope>
    <source>
        <strain evidence="17 18">UniB2</strain>
    </source>
</reference>
<dbReference type="InterPro" id="IPR029056">
    <property type="entry name" value="Ribokinase-like"/>
</dbReference>
<organism evidence="17 18">
    <name type="scientific">Paenibacillus albicereus</name>
    <dbReference type="NCBI Taxonomy" id="2726185"/>
    <lineage>
        <taxon>Bacteria</taxon>
        <taxon>Bacillati</taxon>
        <taxon>Bacillota</taxon>
        <taxon>Bacilli</taxon>
        <taxon>Bacillales</taxon>
        <taxon>Paenibacillaceae</taxon>
        <taxon>Paenibacillus</taxon>
    </lineage>
</organism>
<dbReference type="PANTHER" id="PTHR20858">
    <property type="entry name" value="PHOSPHOMETHYLPYRIMIDINE KINASE"/>
    <property type="match status" value="1"/>
</dbReference>
<dbReference type="AlphaFoldDB" id="A0A6H2GW77"/>
<sequence>MKRFPKALTIAGSDSGGGAGIQADLKTFQELGTFGMSVLTAATAQNSVGVQGVYPLPADAVARQLDSVLDDIGADAVKTGMLFSADIIGIVAGKLERCGAGPIVVDPVMISKHGSRLLEEAAAEALRDRLMPLAEVVTPNLPEACALLGWDESELATEAAMEAAARELLRFGSRHVLLKGGHLPGSAEAVDLLLSADRPHRPIRFAAARVPTPHTHGTGCTTASAIAALLALGHELPEAARRAKAFTLEAIRAAGPTGAGTGSLWHAAWRQEPLSVAEAAAPRAVAPPRA</sequence>
<dbReference type="EMBL" id="CP051428">
    <property type="protein sequence ID" value="QJC51398.1"/>
    <property type="molecule type" value="Genomic_DNA"/>
</dbReference>
<evidence type="ECO:0000256" key="3">
    <source>
        <dbReference type="ARBA" id="ARBA00004769"/>
    </source>
</evidence>
<evidence type="ECO:0000313" key="17">
    <source>
        <dbReference type="EMBL" id="QJC51398.1"/>
    </source>
</evidence>
<evidence type="ECO:0000256" key="4">
    <source>
        <dbReference type="ARBA" id="ARBA00009879"/>
    </source>
</evidence>
<dbReference type="GO" id="GO:0009228">
    <property type="term" value="P:thiamine biosynthetic process"/>
    <property type="evidence" value="ECO:0007669"/>
    <property type="project" value="UniProtKB-KW"/>
</dbReference>
<dbReference type="Pfam" id="PF08543">
    <property type="entry name" value="Phos_pyr_kin"/>
    <property type="match status" value="1"/>
</dbReference>
<evidence type="ECO:0000256" key="7">
    <source>
        <dbReference type="ARBA" id="ARBA00019161"/>
    </source>
</evidence>
<keyword evidence="11" id="KW-0067">ATP-binding</keyword>
<keyword evidence="18" id="KW-1185">Reference proteome</keyword>
<evidence type="ECO:0000256" key="9">
    <source>
        <dbReference type="ARBA" id="ARBA00022741"/>
    </source>
</evidence>
<evidence type="ECO:0000256" key="15">
    <source>
        <dbReference type="ARBA" id="ARBA00043176"/>
    </source>
</evidence>
<gene>
    <name evidence="17" type="primary">thiD</name>
    <name evidence="17" type="ORF">HGI30_07455</name>
</gene>
<evidence type="ECO:0000313" key="18">
    <source>
        <dbReference type="Proteomes" id="UP000502136"/>
    </source>
</evidence>
<dbReference type="RefSeq" id="WP_168907049.1">
    <property type="nucleotide sequence ID" value="NZ_CP051428.1"/>
</dbReference>
<evidence type="ECO:0000256" key="6">
    <source>
        <dbReference type="ARBA" id="ARBA00012963"/>
    </source>
</evidence>
<comment type="catalytic activity">
    <reaction evidence="1">
        <text>4-amino-5-hydroxymethyl-2-methylpyrimidine + ATP = 4-amino-2-methyl-5-(phosphooxymethyl)pyrimidine + ADP + H(+)</text>
        <dbReference type="Rhea" id="RHEA:23096"/>
        <dbReference type="ChEBI" id="CHEBI:15378"/>
        <dbReference type="ChEBI" id="CHEBI:16892"/>
        <dbReference type="ChEBI" id="CHEBI:30616"/>
        <dbReference type="ChEBI" id="CHEBI:58354"/>
        <dbReference type="ChEBI" id="CHEBI:456216"/>
        <dbReference type="EC" id="2.7.1.49"/>
    </reaction>
</comment>
<evidence type="ECO:0000256" key="12">
    <source>
        <dbReference type="ARBA" id="ARBA00022977"/>
    </source>
</evidence>
<evidence type="ECO:0000256" key="2">
    <source>
        <dbReference type="ARBA" id="ARBA00000565"/>
    </source>
</evidence>
<proteinExistence type="inferred from homology"/>
<dbReference type="GO" id="GO:0008902">
    <property type="term" value="F:hydroxymethylpyrimidine kinase activity"/>
    <property type="evidence" value="ECO:0007669"/>
    <property type="project" value="UniProtKB-EC"/>
</dbReference>
<evidence type="ECO:0000256" key="10">
    <source>
        <dbReference type="ARBA" id="ARBA00022777"/>
    </source>
</evidence>
<feature type="domain" description="Pyridoxamine kinase/Phosphomethylpyrimidine kinase" evidence="16">
    <location>
        <begin position="14"/>
        <end position="263"/>
    </location>
</feature>
<dbReference type="Proteomes" id="UP000502136">
    <property type="component" value="Chromosome"/>
</dbReference>